<reference evidence="1 2" key="2">
    <citation type="submission" date="2019-11" db="EMBL/GenBank/DDBJ databases">
        <title>A de novo genome assembly of a pear dwarfing rootstock.</title>
        <authorList>
            <person name="Wang F."/>
            <person name="Wang J."/>
            <person name="Li S."/>
            <person name="Zhang Y."/>
            <person name="Fang M."/>
            <person name="Ma L."/>
            <person name="Zhao Y."/>
            <person name="Jiang S."/>
        </authorList>
    </citation>
    <scope>NUCLEOTIDE SEQUENCE [LARGE SCALE GENOMIC DNA]</scope>
    <source>
        <strain evidence="1">S2</strain>
        <tissue evidence="1">Leaf</tissue>
    </source>
</reference>
<organism evidence="1 2">
    <name type="scientific">Pyrus ussuriensis x Pyrus communis</name>
    <dbReference type="NCBI Taxonomy" id="2448454"/>
    <lineage>
        <taxon>Eukaryota</taxon>
        <taxon>Viridiplantae</taxon>
        <taxon>Streptophyta</taxon>
        <taxon>Embryophyta</taxon>
        <taxon>Tracheophyta</taxon>
        <taxon>Spermatophyta</taxon>
        <taxon>Magnoliopsida</taxon>
        <taxon>eudicotyledons</taxon>
        <taxon>Gunneridae</taxon>
        <taxon>Pentapetalae</taxon>
        <taxon>rosids</taxon>
        <taxon>fabids</taxon>
        <taxon>Rosales</taxon>
        <taxon>Rosaceae</taxon>
        <taxon>Amygdaloideae</taxon>
        <taxon>Maleae</taxon>
        <taxon>Pyrus</taxon>
    </lineage>
</organism>
<reference evidence="1 2" key="1">
    <citation type="submission" date="2019-09" db="EMBL/GenBank/DDBJ databases">
        <authorList>
            <person name="Ou C."/>
        </authorList>
    </citation>
    <scope>NUCLEOTIDE SEQUENCE [LARGE SCALE GENOMIC DNA]</scope>
    <source>
        <strain evidence="1">S2</strain>
        <tissue evidence="1">Leaf</tissue>
    </source>
</reference>
<evidence type="ECO:0000313" key="1">
    <source>
        <dbReference type="EMBL" id="KAB2619787.1"/>
    </source>
</evidence>
<gene>
    <name evidence="1" type="ORF">D8674_042398</name>
</gene>
<dbReference type="Proteomes" id="UP000327157">
    <property type="component" value="Unassembled WGS sequence"/>
</dbReference>
<sequence>MGTRTGGLGPSISSNRSIASAQHDVVQNRAHVHPQLHGGSDTPVASMLPGKLKLQPLRKDSELFQRLRLLREAPELFQRTGRKTRSWTLDVLSFVHHASACPHHKINEHVQREIKHPNIIRSKENS</sequence>
<proteinExistence type="predicted"/>
<name>A0A5N5GXA8_9ROSA</name>
<evidence type="ECO:0000313" key="2">
    <source>
        <dbReference type="Proteomes" id="UP000327157"/>
    </source>
</evidence>
<comment type="caution">
    <text evidence="1">The sequence shown here is derived from an EMBL/GenBank/DDBJ whole genome shotgun (WGS) entry which is preliminary data.</text>
</comment>
<accession>A0A5N5GXA8</accession>
<keyword evidence="2" id="KW-1185">Reference proteome</keyword>
<dbReference type="EMBL" id="SMOL01000386">
    <property type="protein sequence ID" value="KAB2619787.1"/>
    <property type="molecule type" value="Genomic_DNA"/>
</dbReference>
<protein>
    <submittedName>
        <fullName evidence="1">Uncharacterized protein</fullName>
    </submittedName>
</protein>
<dbReference type="AlphaFoldDB" id="A0A5N5GXA8"/>